<proteinExistence type="predicted"/>
<evidence type="ECO:0000313" key="2">
    <source>
        <dbReference type="Proteomes" id="UP000815325"/>
    </source>
</evidence>
<reference evidence="1" key="1">
    <citation type="submission" date="2017-08" db="EMBL/GenBank/DDBJ databases">
        <authorList>
            <person name="Polle J.E."/>
            <person name="Barry K."/>
            <person name="Cushman J."/>
            <person name="Schmutz J."/>
            <person name="Tran D."/>
            <person name="Hathwaick L.T."/>
            <person name="Yim W.C."/>
            <person name="Jenkins J."/>
            <person name="Mckie-Krisberg Z.M."/>
            <person name="Prochnik S."/>
            <person name="Lindquist E."/>
            <person name="Dockter R.B."/>
            <person name="Adam C."/>
            <person name="Molina H."/>
            <person name="Bunkerborg J."/>
            <person name="Jin E."/>
            <person name="Buchheim M."/>
            <person name="Magnuson J."/>
        </authorList>
    </citation>
    <scope>NUCLEOTIDE SEQUENCE</scope>
    <source>
        <strain evidence="1">CCAP 19/18</strain>
    </source>
</reference>
<gene>
    <name evidence="1" type="ORF">DUNSADRAFT_8786</name>
</gene>
<dbReference type="Proteomes" id="UP000815325">
    <property type="component" value="Unassembled WGS sequence"/>
</dbReference>
<organism evidence="1 2">
    <name type="scientific">Dunaliella salina</name>
    <name type="common">Green alga</name>
    <name type="synonym">Protococcus salinus</name>
    <dbReference type="NCBI Taxonomy" id="3046"/>
    <lineage>
        <taxon>Eukaryota</taxon>
        <taxon>Viridiplantae</taxon>
        <taxon>Chlorophyta</taxon>
        <taxon>core chlorophytes</taxon>
        <taxon>Chlorophyceae</taxon>
        <taxon>CS clade</taxon>
        <taxon>Chlamydomonadales</taxon>
        <taxon>Dunaliellaceae</taxon>
        <taxon>Dunaliella</taxon>
    </lineage>
</organism>
<accession>A0ABQ7GIU1</accession>
<sequence length="41" mass="4329">MEQLDLNALSGTTGEGEIELRNWIEQSKFSTLSGTTGAGEG</sequence>
<evidence type="ECO:0000313" key="1">
    <source>
        <dbReference type="EMBL" id="KAF5834494.1"/>
    </source>
</evidence>
<comment type="caution">
    <text evidence="1">The sequence shown here is derived from an EMBL/GenBank/DDBJ whole genome shotgun (WGS) entry which is preliminary data.</text>
</comment>
<protein>
    <submittedName>
        <fullName evidence="1">Uncharacterized protein</fullName>
    </submittedName>
</protein>
<keyword evidence="2" id="KW-1185">Reference proteome</keyword>
<dbReference type="EMBL" id="MU069752">
    <property type="protein sequence ID" value="KAF5834494.1"/>
    <property type="molecule type" value="Genomic_DNA"/>
</dbReference>
<name>A0ABQ7GIU1_DUNSA</name>